<organism evidence="2 3">
    <name type="scientific">Natrarchaeobius chitinivorans</name>
    <dbReference type="NCBI Taxonomy" id="1679083"/>
    <lineage>
        <taxon>Archaea</taxon>
        <taxon>Methanobacteriati</taxon>
        <taxon>Methanobacteriota</taxon>
        <taxon>Stenosarchaea group</taxon>
        <taxon>Halobacteria</taxon>
        <taxon>Halobacteriales</taxon>
        <taxon>Natrialbaceae</taxon>
        <taxon>Natrarchaeobius</taxon>
    </lineage>
</organism>
<evidence type="ECO:0000256" key="1">
    <source>
        <dbReference type="SAM" id="MobiDB-lite"/>
    </source>
</evidence>
<dbReference type="OrthoDB" id="296997at2157"/>
<dbReference type="EMBL" id="REFZ01000008">
    <property type="protein sequence ID" value="RQG99744.1"/>
    <property type="molecule type" value="Genomic_DNA"/>
</dbReference>
<gene>
    <name evidence="2" type="ORF">EA472_13910</name>
</gene>
<sequence length="78" mass="8528">MSFTDRSSPGSLARSTSLHRADSIENGDRIRHVDQLEGETLQLFLELLDGGRSTVPATCGLERGDVIVFTDYYRIAGG</sequence>
<dbReference type="AlphaFoldDB" id="A0A3N6MFL8"/>
<dbReference type="Proteomes" id="UP000281431">
    <property type="component" value="Unassembled WGS sequence"/>
</dbReference>
<evidence type="ECO:0000313" key="3">
    <source>
        <dbReference type="Proteomes" id="UP000281431"/>
    </source>
</evidence>
<reference evidence="2 3" key="1">
    <citation type="submission" date="2018-10" db="EMBL/GenBank/DDBJ databases">
        <title>Natrarchaeobius chitinivorans gen. nov., sp. nov., and Natrarchaeobius haloalkaliphilus sp. nov., alkaliphilic, chitin-utilizing haloarchaea from hypersaline alkaline lakes.</title>
        <authorList>
            <person name="Sorokin D.Y."/>
            <person name="Elcheninov A.G."/>
            <person name="Kostrikina N.A."/>
            <person name="Bale N.J."/>
            <person name="Sinninghe Damste J.S."/>
            <person name="Khijniak T.V."/>
            <person name="Kublanov I.V."/>
            <person name="Toshchakov S.V."/>
        </authorList>
    </citation>
    <scope>NUCLEOTIDE SEQUENCE [LARGE SCALE GENOMIC DNA]</scope>
    <source>
        <strain evidence="2 3">AArcht7</strain>
    </source>
</reference>
<comment type="caution">
    <text evidence="2">The sequence shown here is derived from an EMBL/GenBank/DDBJ whole genome shotgun (WGS) entry which is preliminary data.</text>
</comment>
<name>A0A3N6MFL8_NATCH</name>
<feature type="region of interest" description="Disordered" evidence="1">
    <location>
        <begin position="1"/>
        <end position="20"/>
    </location>
</feature>
<feature type="compositionally biased region" description="Polar residues" evidence="1">
    <location>
        <begin position="1"/>
        <end position="18"/>
    </location>
</feature>
<keyword evidence="3" id="KW-1185">Reference proteome</keyword>
<proteinExistence type="predicted"/>
<accession>A0A3N6MFL8</accession>
<evidence type="ECO:0000313" key="2">
    <source>
        <dbReference type="EMBL" id="RQG99744.1"/>
    </source>
</evidence>
<protein>
    <submittedName>
        <fullName evidence="2">Uncharacterized protein</fullName>
    </submittedName>
</protein>